<comment type="caution">
    <text evidence="3">The sequence shown here is derived from an EMBL/GenBank/DDBJ whole genome shotgun (WGS) entry which is preliminary data.</text>
</comment>
<keyword evidence="2" id="KW-0812">Transmembrane</keyword>
<dbReference type="Proteomes" id="UP000275385">
    <property type="component" value="Unassembled WGS sequence"/>
</dbReference>
<evidence type="ECO:0008006" key="5">
    <source>
        <dbReference type="Google" id="ProtNLM"/>
    </source>
</evidence>
<proteinExistence type="predicted"/>
<feature type="region of interest" description="Disordered" evidence="1">
    <location>
        <begin position="173"/>
        <end position="267"/>
    </location>
</feature>
<gene>
    <name evidence="3" type="ORF">DL546_005363</name>
</gene>
<sequence>MSAALPPVGHNRRPPLAAKTRHHAIRKSRPTRMLKPRKPVCLATLRAASMIASVTASTIPMNNLFESGGTCAAGFSYCQKGQPAFPSNFCCETTETCIPLAASTTMMCCPAGTDCTIIAPISCNLTLQDPNYDPKAFIKTTALHGTLGHCGDGTCCPYGFSCGEDPDHGITCKMDKDQNHQPTESVPISSTTSPTASSGSRSSSTITPSTPSGTSIQVIPTSSPSSLSSSSSSLRSTSTGGTTPVSTTDPDTTPSSNPDTNTGGGGGGTPTAVIAGAAVGAVLVTIAVAFIAWVFLKRSRSRKHAGDDDDRDALKLTRSTSSFGNIISNPIISETTKPMRSDFVRKSPGRSSMVGSILGSFGRSPTLVPETPSPPRSAGTTTTVAGARVPPIRGMAQARQSSIAYGFGAPNTSPYANDPPRTPPNQREPSSISINVFADPRTVGTPPERTRSDNRQTTFSDMLRSADLGGVARGEPYVPPTPRPGLPSSPRPRPRQGGTGTPGSRLR</sequence>
<dbReference type="EMBL" id="QVQW01000052">
    <property type="protein sequence ID" value="RKU42745.1"/>
    <property type="molecule type" value="Genomic_DNA"/>
</dbReference>
<keyword evidence="2" id="KW-1133">Transmembrane helix</keyword>
<protein>
    <recommendedName>
        <fullName evidence="5">Mid2 domain-containing protein</fullName>
    </recommendedName>
</protein>
<evidence type="ECO:0000256" key="1">
    <source>
        <dbReference type="SAM" id="MobiDB-lite"/>
    </source>
</evidence>
<dbReference type="AlphaFoldDB" id="A0A420Y4E6"/>
<organism evidence="3 4">
    <name type="scientific">Coniochaeta pulveracea</name>
    <dbReference type="NCBI Taxonomy" id="177199"/>
    <lineage>
        <taxon>Eukaryota</taxon>
        <taxon>Fungi</taxon>
        <taxon>Dikarya</taxon>
        <taxon>Ascomycota</taxon>
        <taxon>Pezizomycotina</taxon>
        <taxon>Sordariomycetes</taxon>
        <taxon>Sordariomycetidae</taxon>
        <taxon>Coniochaetales</taxon>
        <taxon>Coniochaetaceae</taxon>
        <taxon>Coniochaeta</taxon>
    </lineage>
</organism>
<evidence type="ECO:0000313" key="4">
    <source>
        <dbReference type="Proteomes" id="UP000275385"/>
    </source>
</evidence>
<reference evidence="3 4" key="1">
    <citation type="submission" date="2018-08" db="EMBL/GenBank/DDBJ databases">
        <title>Draft genome of the lignicolous fungus Coniochaeta pulveracea.</title>
        <authorList>
            <person name="Borstlap C.J."/>
            <person name="De Witt R.N."/>
            <person name="Botha A."/>
            <person name="Volschenk H."/>
        </authorList>
    </citation>
    <scope>NUCLEOTIDE SEQUENCE [LARGE SCALE GENOMIC DNA]</scope>
    <source>
        <strain evidence="3 4">CAB683</strain>
    </source>
</reference>
<dbReference type="STRING" id="177199.A0A420Y4E6"/>
<evidence type="ECO:0000313" key="3">
    <source>
        <dbReference type="EMBL" id="RKU42745.1"/>
    </source>
</evidence>
<feature type="region of interest" description="Disordered" evidence="1">
    <location>
        <begin position="405"/>
        <end position="507"/>
    </location>
</feature>
<feature type="region of interest" description="Disordered" evidence="1">
    <location>
        <begin position="356"/>
        <end position="390"/>
    </location>
</feature>
<feature type="compositionally biased region" description="Low complexity" evidence="1">
    <location>
        <begin position="182"/>
        <end position="261"/>
    </location>
</feature>
<feature type="region of interest" description="Disordered" evidence="1">
    <location>
        <begin position="1"/>
        <end position="23"/>
    </location>
</feature>
<evidence type="ECO:0000256" key="2">
    <source>
        <dbReference type="SAM" id="Phobius"/>
    </source>
</evidence>
<keyword evidence="2" id="KW-0472">Membrane</keyword>
<name>A0A420Y4E6_9PEZI</name>
<feature type="compositionally biased region" description="Pro residues" evidence="1">
    <location>
        <begin position="477"/>
        <end position="491"/>
    </location>
</feature>
<accession>A0A420Y4E6</accession>
<feature type="compositionally biased region" description="Polar residues" evidence="1">
    <location>
        <begin position="424"/>
        <end position="434"/>
    </location>
</feature>
<dbReference type="OrthoDB" id="5338512at2759"/>
<keyword evidence="4" id="KW-1185">Reference proteome</keyword>
<feature type="transmembrane region" description="Helical" evidence="2">
    <location>
        <begin position="272"/>
        <end position="296"/>
    </location>
</feature>